<comment type="caution">
    <text evidence="1">The sequence shown here is derived from an EMBL/GenBank/DDBJ whole genome shotgun (WGS) entry which is preliminary data.</text>
</comment>
<accession>A0A3S5FGE3</accession>
<name>A0A3S5FGE3_9PLAT</name>
<dbReference type="Proteomes" id="UP000784294">
    <property type="component" value="Unassembled WGS sequence"/>
</dbReference>
<proteinExistence type="predicted"/>
<keyword evidence="2" id="KW-1185">Reference proteome</keyword>
<sequence length="107" mass="11359">MPPSNFSSSDLFCLARVAPTVDRATRPTDSQLHASSGGHGDRIVAFSSANCERSEPDDTKCTFITGRAEKVETGAVLQSGPATSPSCPPKDVIMLALLSITTTAWYR</sequence>
<evidence type="ECO:0000313" key="2">
    <source>
        <dbReference type="Proteomes" id="UP000784294"/>
    </source>
</evidence>
<dbReference type="EMBL" id="CAAALY010255516">
    <property type="protein sequence ID" value="VEL37617.1"/>
    <property type="molecule type" value="Genomic_DNA"/>
</dbReference>
<dbReference type="AlphaFoldDB" id="A0A3S5FGE3"/>
<evidence type="ECO:0000313" key="1">
    <source>
        <dbReference type="EMBL" id="VEL37617.1"/>
    </source>
</evidence>
<reference evidence="1" key="1">
    <citation type="submission" date="2018-11" db="EMBL/GenBank/DDBJ databases">
        <authorList>
            <consortium name="Pathogen Informatics"/>
        </authorList>
    </citation>
    <scope>NUCLEOTIDE SEQUENCE</scope>
</reference>
<protein>
    <submittedName>
        <fullName evidence="1">Uncharacterized protein</fullName>
    </submittedName>
</protein>
<gene>
    <name evidence="1" type="ORF">PXEA_LOCUS31057</name>
</gene>
<organism evidence="1 2">
    <name type="scientific">Protopolystoma xenopodis</name>
    <dbReference type="NCBI Taxonomy" id="117903"/>
    <lineage>
        <taxon>Eukaryota</taxon>
        <taxon>Metazoa</taxon>
        <taxon>Spiralia</taxon>
        <taxon>Lophotrochozoa</taxon>
        <taxon>Platyhelminthes</taxon>
        <taxon>Monogenea</taxon>
        <taxon>Polyopisthocotylea</taxon>
        <taxon>Polystomatidea</taxon>
        <taxon>Polystomatidae</taxon>
        <taxon>Protopolystoma</taxon>
    </lineage>
</organism>